<accession>A0A562Q5V5</accession>
<evidence type="ECO:0000259" key="2">
    <source>
        <dbReference type="Pfam" id="PF13477"/>
    </source>
</evidence>
<reference evidence="4" key="3">
    <citation type="submission" date="2019-07" db="EMBL/GenBank/DDBJ databases">
        <authorList>
            <person name="Whitman W."/>
            <person name="Huntemann M."/>
            <person name="Clum A."/>
            <person name="Pillay M."/>
            <person name="Palaniappan K."/>
            <person name="Varghese N."/>
            <person name="Mikhailova N."/>
            <person name="Stamatis D."/>
            <person name="Reddy T."/>
            <person name="Daum C."/>
            <person name="Shapiro N."/>
            <person name="Ivanova N."/>
            <person name="Kyrpides N."/>
            <person name="Woyke T."/>
        </authorList>
    </citation>
    <scope>NUCLEOTIDE SEQUENCE</scope>
    <source>
        <strain evidence="4">CGMCC 1.5380</strain>
    </source>
</reference>
<dbReference type="GO" id="GO:0016757">
    <property type="term" value="F:glycosyltransferase activity"/>
    <property type="evidence" value="ECO:0007669"/>
    <property type="project" value="InterPro"/>
</dbReference>
<comment type="caution">
    <text evidence="4">The sequence shown here is derived from an EMBL/GenBank/DDBJ whole genome shotgun (WGS) entry which is preliminary data.</text>
</comment>
<dbReference type="InterPro" id="IPR001296">
    <property type="entry name" value="Glyco_trans_1"/>
</dbReference>
<keyword evidence="4" id="KW-0808">Transferase</keyword>
<keyword evidence="5" id="KW-1185">Reference proteome</keyword>
<feature type="domain" description="Glycosyltransferase subfamily 4-like N-terminal" evidence="2">
    <location>
        <begin position="9"/>
        <end position="156"/>
    </location>
</feature>
<dbReference type="EMBL" id="VLKX01000001">
    <property type="protein sequence ID" value="TWI52119.1"/>
    <property type="molecule type" value="Genomic_DNA"/>
</dbReference>
<evidence type="ECO:0000313" key="5">
    <source>
        <dbReference type="Proteomes" id="UP000254518"/>
    </source>
</evidence>
<reference evidence="4 6" key="1">
    <citation type="journal article" date="2015" name="Stand. Genomic Sci.">
        <title>Genomic Encyclopedia of Bacterial and Archaeal Type Strains, Phase III: the genomes of soil and plant-associated and newly described type strains.</title>
        <authorList>
            <person name="Whitman W.B."/>
            <person name="Woyke T."/>
            <person name="Klenk H.P."/>
            <person name="Zhou Y."/>
            <person name="Lilburn T.G."/>
            <person name="Beck B.J."/>
            <person name="De Vos P."/>
            <person name="Vandamme P."/>
            <person name="Eisen J.A."/>
            <person name="Garrity G."/>
            <person name="Hugenholtz P."/>
            <person name="Kyrpides N.C."/>
        </authorList>
    </citation>
    <scope>NUCLEOTIDE SEQUENCE [LARGE SCALE GENOMIC DNA]</scope>
    <source>
        <strain evidence="4 6">CGMCC 1.5380</strain>
    </source>
</reference>
<evidence type="ECO:0000313" key="3">
    <source>
        <dbReference type="EMBL" id="RDI58334.1"/>
    </source>
</evidence>
<dbReference type="Pfam" id="PF13477">
    <property type="entry name" value="Glyco_trans_4_2"/>
    <property type="match status" value="1"/>
</dbReference>
<proteinExistence type="predicted"/>
<organism evidence="4 6">
    <name type="scientific">Flavobacterium glaciei</name>
    <dbReference type="NCBI Taxonomy" id="386300"/>
    <lineage>
        <taxon>Bacteria</taxon>
        <taxon>Pseudomonadati</taxon>
        <taxon>Bacteroidota</taxon>
        <taxon>Flavobacteriia</taxon>
        <taxon>Flavobacteriales</taxon>
        <taxon>Flavobacteriaceae</taxon>
        <taxon>Flavobacterium</taxon>
    </lineage>
</organism>
<dbReference type="InterPro" id="IPR028098">
    <property type="entry name" value="Glyco_trans_4-like_N"/>
</dbReference>
<dbReference type="Gene3D" id="3.40.50.2000">
    <property type="entry name" value="Glycogen Phosphorylase B"/>
    <property type="match status" value="2"/>
</dbReference>
<evidence type="ECO:0000313" key="4">
    <source>
        <dbReference type="EMBL" id="TWI52119.1"/>
    </source>
</evidence>
<name>A0A562Q5V5_9FLAO</name>
<feature type="domain" description="Glycosyl transferase family 1" evidence="1">
    <location>
        <begin position="213"/>
        <end position="352"/>
    </location>
</feature>
<dbReference type="Proteomes" id="UP000321392">
    <property type="component" value="Unassembled WGS sequence"/>
</dbReference>
<reference evidence="3 5" key="2">
    <citation type="submission" date="2018-07" db="EMBL/GenBank/DDBJ databases">
        <title>Genomic Encyclopedia of Type Strains, Phase IV (KMG-IV): sequencing the most valuable type-strain genomes for metagenomic binning, comparative biology and taxonomic classification.</title>
        <authorList>
            <person name="Goeker M."/>
        </authorList>
    </citation>
    <scope>NUCLEOTIDE SEQUENCE [LARGE SCALE GENOMIC DNA]</scope>
    <source>
        <strain evidence="3 5">DSM 19728</strain>
    </source>
</reference>
<evidence type="ECO:0000259" key="1">
    <source>
        <dbReference type="Pfam" id="PF00534"/>
    </source>
</evidence>
<protein>
    <submittedName>
        <fullName evidence="4">Glycosyltransferase involved in cell wall biosynthesis</fullName>
    </submittedName>
</protein>
<dbReference type="Pfam" id="PF00534">
    <property type="entry name" value="Glycos_transf_1"/>
    <property type="match status" value="1"/>
</dbReference>
<dbReference type="PANTHER" id="PTHR12526">
    <property type="entry name" value="GLYCOSYLTRANSFERASE"/>
    <property type="match status" value="1"/>
</dbReference>
<dbReference type="RefSeq" id="WP_114753044.1">
    <property type="nucleotide sequence ID" value="NZ_QQBA01000001.1"/>
</dbReference>
<dbReference type="AlphaFoldDB" id="A0A562Q5V5"/>
<sequence>MKILMVSIPNHHFFQWVDQLKDSGHDVIWFDASDGGTKVERINWVTQIKGWKLKWNFPMRHTFKQYLPKIYAYLQKYNEKNLTAVFENIIQEYQPDIVHSFEMRLAGLPILVVMEKHHSIPFIYSSWGSDLYYYQQLGITKRTVSSFLGRVDYLITDCIRDYNIAVANGYRNTFLGVYPGNGGITIDTAKIKDSNQRDTLIIKGYDDGVGMASKVIEALELVPIALIQNYKIVVYSADASVSNQLKSKEFFKSLKVRVINRGAFISNPELLAIMGQSVLHIGNSISDGMPNALLEAMGMGAFPIQSNPGNVSEEVIENGVNGVLINNPLDTQEIANSIEWAILNPDIRAQAQNFNIHLIQKDCNRITLKKDILSFYEQVFIKASYC</sequence>
<dbReference type="Proteomes" id="UP000254518">
    <property type="component" value="Unassembled WGS sequence"/>
</dbReference>
<dbReference type="EMBL" id="QQBA01000001">
    <property type="protein sequence ID" value="RDI58334.1"/>
    <property type="molecule type" value="Genomic_DNA"/>
</dbReference>
<evidence type="ECO:0000313" key="6">
    <source>
        <dbReference type="Proteomes" id="UP000321392"/>
    </source>
</evidence>
<dbReference type="OrthoDB" id="1411429at2"/>
<dbReference type="CDD" id="cd03801">
    <property type="entry name" value="GT4_PimA-like"/>
    <property type="match status" value="1"/>
</dbReference>
<gene>
    <name evidence="3" type="ORF">DFR66_101262</name>
    <name evidence="4" type="ORF">IQ02_00258</name>
</gene>
<dbReference type="SUPFAM" id="SSF53756">
    <property type="entry name" value="UDP-Glycosyltransferase/glycogen phosphorylase"/>
    <property type="match status" value="1"/>
</dbReference>